<evidence type="ECO:0000313" key="2">
    <source>
        <dbReference type="EMBL" id="MPN03836.1"/>
    </source>
</evidence>
<dbReference type="PANTHER" id="PTHR14084">
    <property type="entry name" value="KYNURENINASE"/>
    <property type="match status" value="1"/>
</dbReference>
<dbReference type="InterPro" id="IPR015424">
    <property type="entry name" value="PyrdxlP-dep_Trfase"/>
</dbReference>
<keyword evidence="2" id="KW-0378">Hydrolase</keyword>
<dbReference type="GO" id="GO:0030429">
    <property type="term" value="F:kynureninase activity"/>
    <property type="evidence" value="ECO:0007669"/>
    <property type="project" value="UniProtKB-EC"/>
</dbReference>
<evidence type="ECO:0000256" key="1">
    <source>
        <dbReference type="ARBA" id="ARBA00022898"/>
    </source>
</evidence>
<protein>
    <submittedName>
        <fullName evidence="2">Kynureninase</fullName>
        <ecNumber evidence="2">3.7.1.3</ecNumber>
    </submittedName>
</protein>
<sequence length="98" mass="11521">MYLIDEKLKTWGFSYGNPTQDDRRGGHVALEHEDAIRINKALKDRRVIPDFRYPNVIRLAPVAFYVSYEDVYRLVEILIDIMESRAYEQYDGHRGTVA</sequence>
<dbReference type="SUPFAM" id="SSF53383">
    <property type="entry name" value="PLP-dependent transferases"/>
    <property type="match status" value="1"/>
</dbReference>
<dbReference type="GO" id="GO:0019441">
    <property type="term" value="P:L-tryptophan catabolic process to kynurenine"/>
    <property type="evidence" value="ECO:0007669"/>
    <property type="project" value="TreeGrafter"/>
</dbReference>
<comment type="caution">
    <text evidence="2">The sequence shown here is derived from an EMBL/GenBank/DDBJ whole genome shotgun (WGS) entry which is preliminary data.</text>
</comment>
<dbReference type="Pfam" id="PF22580">
    <property type="entry name" value="KYNU_C"/>
    <property type="match status" value="1"/>
</dbReference>
<dbReference type="Gene3D" id="3.90.1150.10">
    <property type="entry name" value="Aspartate Aminotransferase, domain 1"/>
    <property type="match status" value="1"/>
</dbReference>
<dbReference type="GO" id="GO:0005737">
    <property type="term" value="C:cytoplasm"/>
    <property type="evidence" value="ECO:0007669"/>
    <property type="project" value="InterPro"/>
</dbReference>
<dbReference type="InterPro" id="IPR010111">
    <property type="entry name" value="Kynureninase"/>
</dbReference>
<keyword evidence="1" id="KW-0663">Pyridoxal phosphate</keyword>
<proteinExistence type="predicted"/>
<dbReference type="EMBL" id="VSSQ01049757">
    <property type="protein sequence ID" value="MPN03836.1"/>
    <property type="molecule type" value="Genomic_DNA"/>
</dbReference>
<reference evidence="2" key="1">
    <citation type="submission" date="2019-08" db="EMBL/GenBank/DDBJ databases">
        <authorList>
            <person name="Kucharzyk K."/>
            <person name="Murdoch R.W."/>
            <person name="Higgins S."/>
            <person name="Loffler F."/>
        </authorList>
    </citation>
    <scope>NUCLEOTIDE SEQUENCE</scope>
</reference>
<dbReference type="InterPro" id="IPR015422">
    <property type="entry name" value="PyrdxlP-dep_Trfase_small"/>
</dbReference>
<accession>A0A645EQW3</accession>
<gene>
    <name evidence="2" type="primary">kynU_5</name>
    <name evidence="2" type="ORF">SDC9_151070</name>
</gene>
<dbReference type="GO" id="GO:0030170">
    <property type="term" value="F:pyridoxal phosphate binding"/>
    <property type="evidence" value="ECO:0007669"/>
    <property type="project" value="InterPro"/>
</dbReference>
<dbReference type="GO" id="GO:0009435">
    <property type="term" value="P:NAD+ biosynthetic process"/>
    <property type="evidence" value="ECO:0007669"/>
    <property type="project" value="InterPro"/>
</dbReference>
<dbReference type="GO" id="GO:0043420">
    <property type="term" value="P:anthranilate metabolic process"/>
    <property type="evidence" value="ECO:0007669"/>
    <property type="project" value="TreeGrafter"/>
</dbReference>
<organism evidence="2">
    <name type="scientific">bioreactor metagenome</name>
    <dbReference type="NCBI Taxonomy" id="1076179"/>
    <lineage>
        <taxon>unclassified sequences</taxon>
        <taxon>metagenomes</taxon>
        <taxon>ecological metagenomes</taxon>
    </lineage>
</organism>
<dbReference type="EC" id="3.7.1.3" evidence="2"/>
<name>A0A645EQW3_9ZZZZ</name>
<dbReference type="AlphaFoldDB" id="A0A645EQW3"/>
<dbReference type="PANTHER" id="PTHR14084:SF0">
    <property type="entry name" value="KYNURENINASE"/>
    <property type="match status" value="1"/>
</dbReference>